<dbReference type="SUPFAM" id="SSF46689">
    <property type="entry name" value="Homeodomain-like"/>
    <property type="match status" value="1"/>
</dbReference>
<proteinExistence type="predicted"/>
<evidence type="ECO:0000259" key="1">
    <source>
        <dbReference type="PROSITE" id="PS51071"/>
    </source>
</evidence>
<dbReference type="GO" id="GO:0003677">
    <property type="term" value="F:DNA binding"/>
    <property type="evidence" value="ECO:0007669"/>
    <property type="project" value="InterPro"/>
</dbReference>
<feature type="domain" description="HTH rpiR-type" evidence="1">
    <location>
        <begin position="1"/>
        <end position="77"/>
    </location>
</feature>
<dbReference type="InterPro" id="IPR000281">
    <property type="entry name" value="HTH_RpiR"/>
</dbReference>
<sequence>MNIKDFLTPKNQPLSKTDEKIFKALKKYPSHMQLMTIQKLSADAHTSVASVQRYCKKLGFKGFKEFQFEFRNFLNQQNSGTNNQSNYLSNYIKVVNDFKNIDSTQIKSLINDLLQARITYSMGIYYSGLPARQLSLALKDLNKISFSASDYITASHWTRLVTKDDALVVFSISGDESGLKKYLSEALKKTDKTYLITFNDDTVLKRYFKHIIVLPGKAFVYNSSMDPQSLVLLFVETIIEQAINLTNNK</sequence>
<dbReference type="Pfam" id="PF01380">
    <property type="entry name" value="SIS"/>
    <property type="match status" value="1"/>
</dbReference>
<dbReference type="InterPro" id="IPR046348">
    <property type="entry name" value="SIS_dom_sf"/>
</dbReference>
<dbReference type="PANTHER" id="PTHR30514">
    <property type="entry name" value="GLUCOKINASE"/>
    <property type="match status" value="1"/>
</dbReference>
<dbReference type="GeneID" id="78211628"/>
<reference evidence="3 4" key="1">
    <citation type="submission" date="2019-09" db="EMBL/GenBank/DDBJ databases">
        <title>Genome sequencing of Lactobacillus acetotolerans.</title>
        <authorList>
            <person name="Kim K."/>
        </authorList>
    </citation>
    <scope>NUCLEOTIDE SEQUENCE [LARGE SCALE GENOMIC DNA]</scope>
    <source>
        <strain evidence="3 4">LA749</strain>
    </source>
</reference>
<dbReference type="GO" id="GO:0097367">
    <property type="term" value="F:carbohydrate derivative binding"/>
    <property type="evidence" value="ECO:0007669"/>
    <property type="project" value="InterPro"/>
</dbReference>
<dbReference type="AlphaFoldDB" id="A0A5P5ZJF7"/>
<evidence type="ECO:0000259" key="2">
    <source>
        <dbReference type="PROSITE" id="PS51464"/>
    </source>
</evidence>
<dbReference type="InterPro" id="IPR047640">
    <property type="entry name" value="RpiR-like"/>
</dbReference>
<organism evidence="3 4">
    <name type="scientific">Lactobacillus acetotolerans</name>
    <dbReference type="NCBI Taxonomy" id="1600"/>
    <lineage>
        <taxon>Bacteria</taxon>
        <taxon>Bacillati</taxon>
        <taxon>Bacillota</taxon>
        <taxon>Bacilli</taxon>
        <taxon>Lactobacillales</taxon>
        <taxon>Lactobacillaceae</taxon>
        <taxon>Lactobacillus</taxon>
    </lineage>
</organism>
<accession>A0A5P5ZJF7</accession>
<dbReference type="GO" id="GO:0003700">
    <property type="term" value="F:DNA-binding transcription factor activity"/>
    <property type="evidence" value="ECO:0007669"/>
    <property type="project" value="InterPro"/>
</dbReference>
<dbReference type="InterPro" id="IPR036388">
    <property type="entry name" value="WH-like_DNA-bd_sf"/>
</dbReference>
<dbReference type="Proteomes" id="UP000325393">
    <property type="component" value="Chromosome"/>
</dbReference>
<dbReference type="EMBL" id="CP044496">
    <property type="protein sequence ID" value="QFG50761.1"/>
    <property type="molecule type" value="Genomic_DNA"/>
</dbReference>
<name>A0A5P5ZJF7_9LACO</name>
<dbReference type="InterPro" id="IPR001347">
    <property type="entry name" value="SIS_dom"/>
</dbReference>
<dbReference type="InterPro" id="IPR009057">
    <property type="entry name" value="Homeodomain-like_sf"/>
</dbReference>
<evidence type="ECO:0000313" key="4">
    <source>
        <dbReference type="Proteomes" id="UP000325393"/>
    </source>
</evidence>
<dbReference type="Pfam" id="PF01418">
    <property type="entry name" value="HTH_6"/>
    <property type="match status" value="1"/>
</dbReference>
<gene>
    <name evidence="3" type="ORF">LA749_01390</name>
</gene>
<dbReference type="PROSITE" id="PS51464">
    <property type="entry name" value="SIS"/>
    <property type="match status" value="1"/>
</dbReference>
<dbReference type="GO" id="GO:1901135">
    <property type="term" value="P:carbohydrate derivative metabolic process"/>
    <property type="evidence" value="ECO:0007669"/>
    <property type="project" value="InterPro"/>
</dbReference>
<dbReference type="PANTHER" id="PTHR30514:SF10">
    <property type="entry name" value="MURR_RPIR FAMILY TRANSCRIPTIONAL REGULATOR"/>
    <property type="match status" value="1"/>
</dbReference>
<dbReference type="SUPFAM" id="SSF53697">
    <property type="entry name" value="SIS domain"/>
    <property type="match status" value="1"/>
</dbReference>
<dbReference type="Gene3D" id="1.10.10.10">
    <property type="entry name" value="Winged helix-like DNA-binding domain superfamily/Winged helix DNA-binding domain"/>
    <property type="match status" value="1"/>
</dbReference>
<dbReference type="RefSeq" id="WP_056970719.1">
    <property type="nucleotide sequence ID" value="NZ_CP044496.1"/>
</dbReference>
<dbReference type="PROSITE" id="PS51071">
    <property type="entry name" value="HTH_RPIR"/>
    <property type="match status" value="1"/>
</dbReference>
<dbReference type="Gene3D" id="3.40.50.10490">
    <property type="entry name" value="Glucose-6-phosphate isomerase like protein, domain 1"/>
    <property type="match status" value="1"/>
</dbReference>
<protein>
    <submittedName>
        <fullName evidence="3">MurR/RpiR family transcriptional regulator</fullName>
    </submittedName>
</protein>
<evidence type="ECO:0000313" key="3">
    <source>
        <dbReference type="EMBL" id="QFG50761.1"/>
    </source>
</evidence>
<feature type="domain" description="SIS" evidence="2">
    <location>
        <begin position="109"/>
        <end position="248"/>
    </location>
</feature>